<keyword evidence="2" id="KW-1185">Reference proteome</keyword>
<reference evidence="1 2" key="1">
    <citation type="submission" date="2023-04" db="EMBL/GenBank/DDBJ databases">
        <title>Forest soil microbial communities from Buena Vista Peninsula, Colon Province, Panama.</title>
        <authorList>
            <person name="Bouskill N."/>
        </authorList>
    </citation>
    <scope>NUCLEOTIDE SEQUENCE [LARGE SCALE GENOMIC DNA]</scope>
    <source>
        <strain evidence="1 2">CFH S0262</strain>
    </source>
</reference>
<name>A0ABT6M894_9NOCA</name>
<evidence type="ECO:0000313" key="2">
    <source>
        <dbReference type="Proteomes" id="UP001160334"/>
    </source>
</evidence>
<sequence length="76" mass="8422">MHALRTGRKLRRLSTLQRTVTWDQGLEKGDWKNVSEATGIGIYFCCDDRQNPPIANRAGACTWAGAMTLSGTHRSS</sequence>
<protein>
    <submittedName>
        <fullName evidence="1">Uncharacterized protein</fullName>
    </submittedName>
</protein>
<gene>
    <name evidence="1" type="ORF">M2280_001175</name>
</gene>
<dbReference type="EMBL" id="JARXVC010000002">
    <property type="protein sequence ID" value="MDH6279966.1"/>
    <property type="molecule type" value="Genomic_DNA"/>
</dbReference>
<proteinExistence type="predicted"/>
<accession>A0ABT6M894</accession>
<comment type="caution">
    <text evidence="1">The sequence shown here is derived from an EMBL/GenBank/DDBJ whole genome shotgun (WGS) entry which is preliminary data.</text>
</comment>
<dbReference type="Proteomes" id="UP001160334">
    <property type="component" value="Unassembled WGS sequence"/>
</dbReference>
<organism evidence="1 2">
    <name type="scientific">Prescottella agglutinans</name>
    <dbReference type="NCBI Taxonomy" id="1644129"/>
    <lineage>
        <taxon>Bacteria</taxon>
        <taxon>Bacillati</taxon>
        <taxon>Actinomycetota</taxon>
        <taxon>Actinomycetes</taxon>
        <taxon>Mycobacteriales</taxon>
        <taxon>Nocardiaceae</taxon>
        <taxon>Prescottella</taxon>
    </lineage>
</organism>
<evidence type="ECO:0000313" key="1">
    <source>
        <dbReference type="EMBL" id="MDH6279966.1"/>
    </source>
</evidence>